<feature type="region of interest" description="Disordered" evidence="1">
    <location>
        <begin position="1486"/>
        <end position="1513"/>
    </location>
</feature>
<feature type="domain" description="DUF6729" evidence="2">
    <location>
        <begin position="360"/>
        <end position="588"/>
    </location>
</feature>
<comment type="caution">
    <text evidence="3">The sequence shown here is derived from an EMBL/GenBank/DDBJ whole genome shotgun (WGS) entry which is preliminary data.</text>
</comment>
<protein>
    <recommendedName>
        <fullName evidence="2">DUF6729 domain-containing protein</fullName>
    </recommendedName>
</protein>
<keyword evidence="4" id="KW-1185">Reference proteome</keyword>
<feature type="region of interest" description="Disordered" evidence="1">
    <location>
        <begin position="249"/>
        <end position="269"/>
    </location>
</feature>
<dbReference type="Proteomes" id="UP001460270">
    <property type="component" value="Unassembled WGS sequence"/>
</dbReference>
<dbReference type="PANTHER" id="PTHR24401">
    <property type="entry name" value="SI:CH211-243P7.3-RELATED"/>
    <property type="match status" value="1"/>
</dbReference>
<reference evidence="4" key="1">
    <citation type="submission" date="2024-04" db="EMBL/GenBank/DDBJ databases">
        <title>Salinicola lusitanus LLJ914,a marine bacterium isolated from the Okinawa Trough.</title>
        <authorList>
            <person name="Li J."/>
        </authorList>
    </citation>
    <scope>NUCLEOTIDE SEQUENCE [LARGE SCALE GENOMIC DNA]</scope>
</reference>
<proteinExistence type="predicted"/>
<dbReference type="EMBL" id="JBBPFD010000006">
    <property type="protein sequence ID" value="KAK7921948.1"/>
    <property type="molecule type" value="Genomic_DNA"/>
</dbReference>
<sequence length="1513" mass="166881">MSSKKSHKAMADSEWLSRLRSFARTGTWPSGEGNRPAPRQKKWFELYQRIEKCPMQSRGQMSLFGVRTCMLPLPPHKLPRLLSPPSHRSVLPPPHCQLPPALHRSVLPPPHCQLPAAPPCTGLPPPHCQLPAAPPCRGLPPPHCQVYLLHTAQYLLLRARCCLLHSASTSSSVSGAASSTVPSTSSTLPGAALHSASTSSTLPGAASSTVPSTSSTLPGAASSTVPSTSSTMPGAASFTLPSTSSILPGAAPSSSSLPATNSSSSVRRPPLSLAMFTKPRFGGSQSDAAKPNITLARKRPRPTEVSITTTAEVSSTAVSEAQPEGGLLVTPPPDAEATVAAMVSMIIEGHMTAPVLPRLWSEGLPPEDHKWIMKALFREGPRGKPELHDHLELWYYPPLPSNVFHQPPTPDRFFAHPLLVWMPYKLWKVKVVCPNVACGGHQLTGAGLHKRARRVLDVDRIYNVVTETLTCTKCRASHVSWSEAVLSQLSHSHRSKFRVILTRKFACDIRVIRLLRERGLGNSPTRLLKQLKEEHSEEWMDRVSQYTEECLHFQNQLGLMSITFPEPPEPAVVPSCKWLLSVYGQDILTRLDDIRARITSTYGSVLKMDSTKKITKKLAGVATGTAAWVTSVGNEHGQILISVLTAQEGPGLDMMAAGLVRRYRQAGVDPPLVLYVDCGCCSEAGETKLQARFSGWPNTAIRLDIWHFMRRLALACSTNAHQLYPRFMSRLSSCIFEWDAADLALLIHAKRQQLLLAGHPHKSDAEIQRLLSVDELASHCKRRTKGESCTTQLLEKLLQTLMGPGGNDSMGVPLFDRERMEHIWKVQRKHVKCIQDPPGVSLYIKTGEETKGGVRLPKYRCARGSTSLESFHLHLNRFIPGTSANSLNFQLYLLDGLHRWNQDRGAAALAFSPSGLRSYQGQLLHTVNCNYLKLWGKKVAPEFSPPSQYTGELIGVQYLYRQTGQALQDMHPDSEQNAQLVDEHDVEEEEKDEGFLDMTVDPTAVDDQNVPGYQHVDTLAAYLVGLRDQTALCLTNAQAHTIVDLWKKLDDRDRERVVYMARHQKRLLSGRFRTPKKPSTVPGVESTTRCVLGASSAPAQWPDCCRLVENIFLRLCVLHPAPVRRGSRTDSRWSLILRDYHHIRQLVVNNAIVMEQTEIQLVVVNNHTLNQWYNKRQNKEELSVLLQGTDLPPRLTTSEQPLPEARSLLSGPVLAQKEHQYVMKENTAGQARTRQSRTIRPKAAAPSAPTLQPPLVLTPGPVQPSPVLTAPGQVQLPLLAPALQPSHIMAQHLQPAPVILTQQGIHFVPVCYPVPQAQGQNVGATASAQVVGATPKRAYRRTVASNTCKKCGQFRTAETGHSQFHGKVYCPNFESLTKQQWLEEMRKGQNHPKTDCTVPLPTCDGGIVVSIAAFQAVDPGSIPGHRKDHGGIRTHAPKETGALIQRLRPLGHTTFPKKVYAARTRPRFVDTAIGTRNRTVGGFRVERSRPDTRNERLPLNPLTLRSNSYGPSC</sequence>
<feature type="compositionally biased region" description="Low complexity" evidence="1">
    <location>
        <begin position="172"/>
        <end position="231"/>
    </location>
</feature>
<organism evidence="3 4">
    <name type="scientific">Mugilogobius chulae</name>
    <name type="common">yellowstripe goby</name>
    <dbReference type="NCBI Taxonomy" id="88201"/>
    <lineage>
        <taxon>Eukaryota</taxon>
        <taxon>Metazoa</taxon>
        <taxon>Chordata</taxon>
        <taxon>Craniata</taxon>
        <taxon>Vertebrata</taxon>
        <taxon>Euteleostomi</taxon>
        <taxon>Actinopterygii</taxon>
        <taxon>Neopterygii</taxon>
        <taxon>Teleostei</taxon>
        <taxon>Neoteleostei</taxon>
        <taxon>Acanthomorphata</taxon>
        <taxon>Gobiaria</taxon>
        <taxon>Gobiiformes</taxon>
        <taxon>Gobioidei</taxon>
        <taxon>Gobiidae</taxon>
        <taxon>Gobionellinae</taxon>
        <taxon>Mugilogobius</taxon>
    </lineage>
</organism>
<evidence type="ECO:0000256" key="1">
    <source>
        <dbReference type="SAM" id="MobiDB-lite"/>
    </source>
</evidence>
<dbReference type="Pfam" id="PF20499">
    <property type="entry name" value="DUF6729"/>
    <property type="match status" value="1"/>
</dbReference>
<feature type="region of interest" description="Disordered" evidence="1">
    <location>
        <begin position="276"/>
        <end position="295"/>
    </location>
</feature>
<feature type="compositionally biased region" description="Basic and acidic residues" evidence="1">
    <location>
        <begin position="1486"/>
        <end position="1496"/>
    </location>
</feature>
<accession>A0AAW0P9T8</accession>
<gene>
    <name evidence="3" type="ORF">WMY93_008850</name>
</gene>
<feature type="compositionally biased region" description="Low complexity" evidence="1">
    <location>
        <begin position="303"/>
        <end position="321"/>
    </location>
</feature>
<evidence type="ECO:0000313" key="3">
    <source>
        <dbReference type="EMBL" id="KAK7921948.1"/>
    </source>
</evidence>
<dbReference type="InterPro" id="IPR046616">
    <property type="entry name" value="DUF6729"/>
</dbReference>
<feature type="compositionally biased region" description="Polar residues" evidence="1">
    <location>
        <begin position="1503"/>
        <end position="1513"/>
    </location>
</feature>
<feature type="region of interest" description="Disordered" evidence="1">
    <location>
        <begin position="300"/>
        <end position="333"/>
    </location>
</feature>
<evidence type="ECO:0000259" key="2">
    <source>
        <dbReference type="Pfam" id="PF20499"/>
    </source>
</evidence>
<name>A0AAW0P9T8_9GOBI</name>
<evidence type="ECO:0000313" key="4">
    <source>
        <dbReference type="Proteomes" id="UP001460270"/>
    </source>
</evidence>
<feature type="region of interest" description="Disordered" evidence="1">
    <location>
        <begin position="172"/>
        <end position="236"/>
    </location>
</feature>
<dbReference type="PANTHER" id="PTHR24401:SF29">
    <property type="entry name" value="SI:CH211-243P7.3-RELATED"/>
    <property type="match status" value="1"/>
</dbReference>